<dbReference type="OrthoDB" id="1938591at2759"/>
<feature type="compositionally biased region" description="Low complexity" evidence="1">
    <location>
        <begin position="948"/>
        <end position="981"/>
    </location>
</feature>
<dbReference type="SMART" id="SM01014">
    <property type="entry name" value="ARID"/>
    <property type="match status" value="1"/>
</dbReference>
<feature type="region of interest" description="Disordered" evidence="1">
    <location>
        <begin position="896"/>
        <end position="1078"/>
    </location>
</feature>
<feature type="region of interest" description="Disordered" evidence="1">
    <location>
        <begin position="693"/>
        <end position="756"/>
    </location>
</feature>
<dbReference type="GO" id="GO:0003712">
    <property type="term" value="F:transcription coregulator activity"/>
    <property type="evidence" value="ECO:0007669"/>
    <property type="project" value="InterPro"/>
</dbReference>
<accession>A0A9P6D5E3</accession>
<evidence type="ECO:0000313" key="4">
    <source>
        <dbReference type="Proteomes" id="UP000807025"/>
    </source>
</evidence>
<feature type="region of interest" description="Disordered" evidence="1">
    <location>
        <begin position="1"/>
        <end position="59"/>
    </location>
</feature>
<evidence type="ECO:0000313" key="3">
    <source>
        <dbReference type="EMBL" id="KAF9493356.1"/>
    </source>
</evidence>
<gene>
    <name evidence="3" type="ORF">BDN71DRAFT_1419538</name>
</gene>
<dbReference type="GO" id="GO:0003677">
    <property type="term" value="F:DNA binding"/>
    <property type="evidence" value="ECO:0007669"/>
    <property type="project" value="InterPro"/>
</dbReference>
<proteinExistence type="predicted"/>
<feature type="compositionally biased region" description="Low complexity" evidence="1">
    <location>
        <begin position="601"/>
        <end position="619"/>
    </location>
</feature>
<dbReference type="InterPro" id="IPR008626">
    <property type="entry name" value="Mediator_Med15_fun"/>
</dbReference>
<reference evidence="3" key="1">
    <citation type="submission" date="2020-11" db="EMBL/GenBank/DDBJ databases">
        <authorList>
            <consortium name="DOE Joint Genome Institute"/>
            <person name="Ahrendt S."/>
            <person name="Riley R."/>
            <person name="Andreopoulos W."/>
            <person name="Labutti K."/>
            <person name="Pangilinan J."/>
            <person name="Ruiz-Duenas F.J."/>
            <person name="Barrasa J.M."/>
            <person name="Sanchez-Garcia M."/>
            <person name="Camarero S."/>
            <person name="Miyauchi S."/>
            <person name="Serrano A."/>
            <person name="Linde D."/>
            <person name="Babiker R."/>
            <person name="Drula E."/>
            <person name="Ayuso-Fernandez I."/>
            <person name="Pacheco R."/>
            <person name="Padilla G."/>
            <person name="Ferreira P."/>
            <person name="Barriuso J."/>
            <person name="Kellner H."/>
            <person name="Castanera R."/>
            <person name="Alfaro M."/>
            <person name="Ramirez L."/>
            <person name="Pisabarro A.G."/>
            <person name="Kuo A."/>
            <person name="Tritt A."/>
            <person name="Lipzen A."/>
            <person name="He G."/>
            <person name="Yan M."/>
            <person name="Ng V."/>
            <person name="Cullen D."/>
            <person name="Martin F."/>
            <person name="Rosso M.-N."/>
            <person name="Henrissat B."/>
            <person name="Hibbett D."/>
            <person name="Martinez A.T."/>
            <person name="Grigoriev I.V."/>
        </authorList>
    </citation>
    <scope>NUCLEOTIDE SEQUENCE</scope>
    <source>
        <strain evidence="3">ATCC 90797</strain>
    </source>
</reference>
<dbReference type="SMART" id="SM00501">
    <property type="entry name" value="BRIGHT"/>
    <property type="match status" value="1"/>
</dbReference>
<keyword evidence="4" id="KW-1185">Reference proteome</keyword>
<evidence type="ECO:0000256" key="1">
    <source>
        <dbReference type="SAM" id="MobiDB-lite"/>
    </source>
</evidence>
<feature type="compositionally biased region" description="Gly residues" evidence="1">
    <location>
        <begin position="627"/>
        <end position="637"/>
    </location>
</feature>
<dbReference type="Gene3D" id="1.10.150.60">
    <property type="entry name" value="ARID DNA-binding domain"/>
    <property type="match status" value="1"/>
</dbReference>
<dbReference type="CDD" id="cd16100">
    <property type="entry name" value="ARID"/>
    <property type="match status" value="1"/>
</dbReference>
<dbReference type="SUPFAM" id="SSF46774">
    <property type="entry name" value="ARID-like"/>
    <property type="match status" value="1"/>
</dbReference>
<dbReference type="EMBL" id="MU154586">
    <property type="protein sequence ID" value="KAF9493356.1"/>
    <property type="molecule type" value="Genomic_DNA"/>
</dbReference>
<dbReference type="Proteomes" id="UP000807025">
    <property type="component" value="Unassembled WGS sequence"/>
</dbReference>
<evidence type="ECO:0000259" key="2">
    <source>
        <dbReference type="PROSITE" id="PS51011"/>
    </source>
</evidence>
<dbReference type="AlphaFoldDB" id="A0A9P6D5E3"/>
<dbReference type="GO" id="GO:0016592">
    <property type="term" value="C:mediator complex"/>
    <property type="evidence" value="ECO:0007669"/>
    <property type="project" value="InterPro"/>
</dbReference>
<feature type="compositionally biased region" description="Polar residues" evidence="1">
    <location>
        <begin position="1038"/>
        <end position="1062"/>
    </location>
</feature>
<dbReference type="InterPro" id="IPR001606">
    <property type="entry name" value="ARID_dom"/>
</dbReference>
<dbReference type="InterPro" id="IPR036431">
    <property type="entry name" value="ARID_dom_sf"/>
</dbReference>
<feature type="compositionally biased region" description="Polar residues" evidence="1">
    <location>
        <begin position="10"/>
        <end position="19"/>
    </location>
</feature>
<organism evidence="3 4">
    <name type="scientific">Pleurotus eryngii</name>
    <name type="common">Boletus of the steppes</name>
    <dbReference type="NCBI Taxonomy" id="5323"/>
    <lineage>
        <taxon>Eukaryota</taxon>
        <taxon>Fungi</taxon>
        <taxon>Dikarya</taxon>
        <taxon>Basidiomycota</taxon>
        <taxon>Agaricomycotina</taxon>
        <taxon>Agaricomycetes</taxon>
        <taxon>Agaricomycetidae</taxon>
        <taxon>Agaricales</taxon>
        <taxon>Pleurotineae</taxon>
        <taxon>Pleurotaceae</taxon>
        <taxon>Pleurotus</taxon>
    </lineage>
</organism>
<feature type="region of interest" description="Disordered" evidence="1">
    <location>
        <begin position="1179"/>
        <end position="1222"/>
    </location>
</feature>
<dbReference type="PROSITE" id="PS51011">
    <property type="entry name" value="ARID"/>
    <property type="match status" value="1"/>
</dbReference>
<dbReference type="Pfam" id="PF05397">
    <property type="entry name" value="Med15_fungi"/>
    <property type="match status" value="1"/>
</dbReference>
<feature type="region of interest" description="Disordered" evidence="1">
    <location>
        <begin position="601"/>
        <end position="648"/>
    </location>
</feature>
<comment type="caution">
    <text evidence="3">The sequence shown here is derived from an EMBL/GenBank/DDBJ whole genome shotgun (WGS) entry which is preliminary data.</text>
</comment>
<feature type="compositionally biased region" description="Polar residues" evidence="1">
    <location>
        <begin position="349"/>
        <end position="375"/>
    </location>
</feature>
<feature type="compositionally biased region" description="Polar residues" evidence="1">
    <location>
        <begin position="920"/>
        <end position="932"/>
    </location>
</feature>
<feature type="region of interest" description="Disordered" evidence="1">
    <location>
        <begin position="192"/>
        <end position="266"/>
    </location>
</feature>
<feature type="compositionally biased region" description="Low complexity" evidence="1">
    <location>
        <begin position="20"/>
        <end position="54"/>
    </location>
</feature>
<feature type="region of interest" description="Disordered" evidence="1">
    <location>
        <begin position="338"/>
        <end position="477"/>
    </location>
</feature>
<dbReference type="GO" id="GO:0006357">
    <property type="term" value="P:regulation of transcription by RNA polymerase II"/>
    <property type="evidence" value="ECO:0007669"/>
    <property type="project" value="InterPro"/>
</dbReference>
<dbReference type="Pfam" id="PF01388">
    <property type="entry name" value="ARID"/>
    <property type="match status" value="1"/>
</dbReference>
<name>A0A9P6D5E3_PLEER</name>
<feature type="compositionally biased region" description="Low complexity" evidence="1">
    <location>
        <begin position="1195"/>
        <end position="1208"/>
    </location>
</feature>
<feature type="domain" description="ARID" evidence="2">
    <location>
        <begin position="487"/>
        <end position="590"/>
    </location>
</feature>
<protein>
    <recommendedName>
        <fullName evidence="2">ARID domain-containing protein</fullName>
    </recommendedName>
</protein>
<sequence length="1271" mass="136834">MADRGPPSYPLTQNFNPSMLQQHSQQQAQANQQNQLSQAQQQQLQQMQDLQQGQPGSMSMQDNARLWQQMQQFPQFRNLAPGMEASQQMAELLRNRTFNQHNPQQQQQQQQFTLGVNPLGGSPQHQPTFHDQPNGQPNMPPGFPNMALGMANRNMAIHALQARQLDLMAMAQNQQNQNGPINNLARMAQLQAMQREQAQHHQQREQQMQGNGTSDSFNPPRMPTPDAVRRSPSHASPQPPPGVSNSPNMQPNRDGPQAATTLPARRMMTPTEMRERSNQLRVLINTAEQSIMQLSASRGSLPEATFMQKMTVLQNDLKGKREYFAKLNAALQAPQFPVGGGASFPGHPTGQTPGWTNQTGGPSFGPSQGQHSQNGSMGGPSMHSIQSPAQLHPQANHMINGVPPRSGPTPTQQQREQMHREQQHHLGAQFSVNGQISPPPSMNQPFGFGPANGGTPSGANSSLPLATNGGGVPQHNLQGGMVTLPPPLQKPRFDETYGNFCKSRNVNHDPRMLSVDGRTIDLHMLHRQVLLEGGIGKVNQKDLWAVIGARMGFVSFPASDTEPAKSGPAVAGQLAHVYKEYLAAFDMLYIQSVIEQKKKQMIQQNQLNQNQNQGNAHPNSGPPAGPGGPEGGVGGAMNIGAMNPQQRPSLTPQHMQMMVQYASRSAAELRAQGVHERVIQFVEQNRATLQRNALDQDRFRGQFRPGTQPGQGGLSPGVVKDGNGGAQNPAGSVPQHNLAPPFGGPPSARGPIPNPASAIISSLMRSEPQLTQAAIKIIQQLKTNIPQQLEPLRSATAIVSPDQRMEYNQLIEQVFHASQELDAKLPMFYVLLNNDEMLKELVAINYSIQTQRSLLSSNQPRFVISLENLRSMAGELGRAKEIFQVALTNLVKNQQAAAANAQGGPNGGHPPGPSHPQPSLLSVSNPPQNRPTGPTRPPQVKPKTAIQSSPNTSALSAPTPPAATVSTPGPSASSPMTSTTSPPTPKSPKTKPQKTKPPPPKQRRPSKVGSAPTIQPADPPRPPSATAGLKRAREDETSNIASTTPQASGTSAIAGPSTNVANGASPPKRIKTEWDSKDGILMEGDAEKQAIDSIKTPEDASAFMEKMAELIKLAGEGQSSINTNIAESLDEILKGYGGTSDLDSSIGAIDTFQLSSEAPVSGDNNDLEEFFNFSSFANDEDDTGSKAATPDLILSSSTNPSPASNAESETGHPTLGPDVKTEVKTEDGLDSLRLGMWKEIDGGESSFYHSNNDWKWDGPMATIDSSWALLS</sequence>